<evidence type="ECO:0000313" key="10">
    <source>
        <dbReference type="Proteomes" id="UP000054166"/>
    </source>
</evidence>
<dbReference type="OrthoDB" id="2592092at2759"/>
<organism evidence="9 10">
    <name type="scientific">Piloderma croceum (strain F 1598)</name>
    <dbReference type="NCBI Taxonomy" id="765440"/>
    <lineage>
        <taxon>Eukaryota</taxon>
        <taxon>Fungi</taxon>
        <taxon>Dikarya</taxon>
        <taxon>Basidiomycota</taxon>
        <taxon>Agaricomycotina</taxon>
        <taxon>Agaricomycetes</taxon>
        <taxon>Agaricomycetidae</taxon>
        <taxon>Atheliales</taxon>
        <taxon>Atheliaceae</taxon>
        <taxon>Piloderma</taxon>
    </lineage>
</organism>
<feature type="region of interest" description="Disordered" evidence="6">
    <location>
        <begin position="1"/>
        <end position="27"/>
    </location>
</feature>
<evidence type="ECO:0000259" key="8">
    <source>
        <dbReference type="Pfam" id="PF08600"/>
    </source>
</evidence>
<dbReference type="EMBL" id="KN832988">
    <property type="protein sequence ID" value="KIM84147.1"/>
    <property type="molecule type" value="Genomic_DNA"/>
</dbReference>
<sequence>MSSVTSAPSNGSTFPSNGSDTSISSIRATKRKFDDAIQNLDEAVRSTHSLDRPSPSKKPNITPRSLYSTLAKYGIKTKEPKLSIDSDLSKTAPHLAAILARTATRTHKALPFKAPGRTASNLTPLNSTSEYRPSSISSFLSRLATFKLSTYANKPAAIDAVAAAKCGWINDDKDRLRCGICDASWVVVGREGMNRDAANTLIEKQRVSLVEMHKDGCPWKTKQCDPSIYRIPLQAPAVMARDIKSNAIKLEAVLHDVEVKHPLTSMQISSLRSTLSSVAVPTPPISEGELPPTPTTADSRSSPAVPDTQPSETAILTSLFGWTLAPPPPERERPRTPSLSRAASMLPHTPSMSRAHSMMPSSPSVSRAQSVALSLPGDGESTPVREMLRPGSVPPNTPRIPGISRDTSLLHCVLCQRRVGLWAFAPPTPRTSITAINGDGHSQPTPRSKRQFDLLKEHRSYCPYVVRSTVVPSMPTPVSHTRTSSSSLTQLNTTNGAIEGWRAVLSVVLKYGIGQRQRVSSSYLEWAQANLESSAAVSATTQEQDCMEVDGIEAMMAGVKSRGGKELLKYVKGLLA</sequence>
<feature type="domain" description="C3HC-type" evidence="7">
    <location>
        <begin position="134"/>
        <end position="247"/>
    </location>
</feature>
<gene>
    <name evidence="9" type="ORF">PILCRDRAFT_6438</name>
</gene>
<feature type="region of interest" description="Disordered" evidence="6">
    <location>
        <begin position="321"/>
        <end position="363"/>
    </location>
</feature>
<evidence type="ECO:0000256" key="2">
    <source>
        <dbReference type="ARBA" id="ARBA00022723"/>
    </source>
</evidence>
<dbReference type="Proteomes" id="UP000054166">
    <property type="component" value="Unassembled WGS sequence"/>
</dbReference>
<evidence type="ECO:0000256" key="3">
    <source>
        <dbReference type="ARBA" id="ARBA00022771"/>
    </source>
</evidence>
<reference evidence="10" key="2">
    <citation type="submission" date="2015-01" db="EMBL/GenBank/DDBJ databases">
        <title>Evolutionary Origins and Diversification of the Mycorrhizal Mutualists.</title>
        <authorList>
            <consortium name="DOE Joint Genome Institute"/>
            <consortium name="Mycorrhizal Genomics Consortium"/>
            <person name="Kohler A."/>
            <person name="Kuo A."/>
            <person name="Nagy L.G."/>
            <person name="Floudas D."/>
            <person name="Copeland A."/>
            <person name="Barry K.W."/>
            <person name="Cichocki N."/>
            <person name="Veneault-Fourrey C."/>
            <person name="LaButti K."/>
            <person name="Lindquist E.A."/>
            <person name="Lipzen A."/>
            <person name="Lundell T."/>
            <person name="Morin E."/>
            <person name="Murat C."/>
            <person name="Riley R."/>
            <person name="Ohm R."/>
            <person name="Sun H."/>
            <person name="Tunlid A."/>
            <person name="Henrissat B."/>
            <person name="Grigoriev I.V."/>
            <person name="Hibbett D.S."/>
            <person name="Martin F."/>
        </authorList>
    </citation>
    <scope>NUCLEOTIDE SEQUENCE [LARGE SCALE GENOMIC DNA]</scope>
    <source>
        <strain evidence="10">F 1598</strain>
    </source>
</reference>
<keyword evidence="10" id="KW-1185">Reference proteome</keyword>
<dbReference type="InParanoid" id="A0A0C3C3I5"/>
<dbReference type="InterPro" id="IPR013909">
    <property type="entry name" value="NuBaID_C"/>
</dbReference>
<protein>
    <recommendedName>
        <fullName evidence="11">C3HC-type domain-containing protein</fullName>
    </recommendedName>
</protein>
<evidence type="ECO:0000256" key="1">
    <source>
        <dbReference type="ARBA" id="ARBA00004123"/>
    </source>
</evidence>
<feature type="region of interest" description="Disordered" evidence="6">
    <location>
        <begin position="44"/>
        <end position="63"/>
    </location>
</feature>
<evidence type="ECO:0000256" key="6">
    <source>
        <dbReference type="SAM" id="MobiDB-lite"/>
    </source>
</evidence>
<name>A0A0C3C3I5_PILCF</name>
<keyword evidence="3" id="KW-0863">Zinc-finger</keyword>
<feature type="region of interest" description="Disordered" evidence="6">
    <location>
        <begin position="376"/>
        <end position="400"/>
    </location>
</feature>
<dbReference type="AlphaFoldDB" id="A0A0C3C3I5"/>
<keyword evidence="5" id="KW-0539">Nucleus</keyword>
<feature type="compositionally biased region" description="Polar residues" evidence="6">
    <location>
        <begin position="295"/>
        <end position="309"/>
    </location>
</feature>
<dbReference type="STRING" id="765440.A0A0C3C3I5"/>
<evidence type="ECO:0000313" key="9">
    <source>
        <dbReference type="EMBL" id="KIM84147.1"/>
    </source>
</evidence>
<evidence type="ECO:0000256" key="4">
    <source>
        <dbReference type="ARBA" id="ARBA00022833"/>
    </source>
</evidence>
<feature type="compositionally biased region" description="Polar residues" evidence="6">
    <location>
        <begin position="350"/>
        <end position="363"/>
    </location>
</feature>
<proteinExistence type="predicted"/>
<evidence type="ECO:0000259" key="7">
    <source>
        <dbReference type="Pfam" id="PF07967"/>
    </source>
</evidence>
<dbReference type="Pfam" id="PF07967">
    <property type="entry name" value="zf-C3HC"/>
    <property type="match status" value="1"/>
</dbReference>
<reference evidence="9 10" key="1">
    <citation type="submission" date="2014-04" db="EMBL/GenBank/DDBJ databases">
        <authorList>
            <consortium name="DOE Joint Genome Institute"/>
            <person name="Kuo A."/>
            <person name="Tarkka M."/>
            <person name="Buscot F."/>
            <person name="Kohler A."/>
            <person name="Nagy L.G."/>
            <person name="Floudas D."/>
            <person name="Copeland A."/>
            <person name="Barry K.W."/>
            <person name="Cichocki N."/>
            <person name="Veneault-Fourrey C."/>
            <person name="LaButti K."/>
            <person name="Lindquist E.A."/>
            <person name="Lipzen A."/>
            <person name="Lundell T."/>
            <person name="Morin E."/>
            <person name="Murat C."/>
            <person name="Sun H."/>
            <person name="Tunlid A."/>
            <person name="Henrissat B."/>
            <person name="Grigoriev I.V."/>
            <person name="Hibbett D.S."/>
            <person name="Martin F."/>
            <person name="Nordberg H.P."/>
            <person name="Cantor M.N."/>
            <person name="Hua S.X."/>
        </authorList>
    </citation>
    <scope>NUCLEOTIDE SEQUENCE [LARGE SCALE GENOMIC DNA]</scope>
    <source>
        <strain evidence="9 10">F 1598</strain>
    </source>
</reference>
<evidence type="ECO:0008006" key="11">
    <source>
        <dbReference type="Google" id="ProtNLM"/>
    </source>
</evidence>
<dbReference type="HOGENOM" id="CLU_024082_0_0_1"/>
<feature type="region of interest" description="Disordered" evidence="6">
    <location>
        <begin position="278"/>
        <end position="309"/>
    </location>
</feature>
<keyword evidence="4" id="KW-0862">Zinc</keyword>
<dbReference type="InterPro" id="IPR012935">
    <property type="entry name" value="NuBaID_N"/>
</dbReference>
<comment type="subcellular location">
    <subcellularLocation>
        <location evidence="1">Nucleus</location>
    </subcellularLocation>
</comment>
<evidence type="ECO:0000256" key="5">
    <source>
        <dbReference type="ARBA" id="ARBA00023242"/>
    </source>
</evidence>
<dbReference type="Pfam" id="PF08600">
    <property type="entry name" value="NuBaID_C"/>
    <property type="match status" value="1"/>
</dbReference>
<dbReference type="GO" id="GO:0005634">
    <property type="term" value="C:nucleus"/>
    <property type="evidence" value="ECO:0007669"/>
    <property type="project" value="UniProtKB-SubCell"/>
</dbReference>
<feature type="domain" description="NuBaID C-terminal" evidence="8">
    <location>
        <begin position="406"/>
        <end position="474"/>
    </location>
</feature>
<accession>A0A0C3C3I5</accession>
<keyword evidence="2" id="KW-0479">Metal-binding</keyword>
<dbReference type="GO" id="GO:0008270">
    <property type="term" value="F:zinc ion binding"/>
    <property type="evidence" value="ECO:0007669"/>
    <property type="project" value="UniProtKB-KW"/>
</dbReference>
<dbReference type="PANTHER" id="PTHR15835">
    <property type="entry name" value="NUCLEAR-INTERACTING PARTNER OF ALK"/>
    <property type="match status" value="1"/>
</dbReference>
<dbReference type="PANTHER" id="PTHR15835:SF6">
    <property type="entry name" value="ZINC FINGER C3HC-TYPE PROTEIN 1"/>
    <property type="match status" value="1"/>
</dbReference>